<gene>
    <name evidence="2" type="ORF">F7231_20850</name>
</gene>
<dbReference type="SMART" id="SM00850">
    <property type="entry name" value="LytTR"/>
    <property type="match status" value="1"/>
</dbReference>
<comment type="caution">
    <text evidence="2">The sequence shown here is derived from an EMBL/GenBank/DDBJ whole genome shotgun (WGS) entry which is preliminary data.</text>
</comment>
<dbReference type="Proteomes" id="UP000606008">
    <property type="component" value="Unassembled WGS sequence"/>
</dbReference>
<dbReference type="InterPro" id="IPR046947">
    <property type="entry name" value="LytR-like"/>
</dbReference>
<dbReference type="Gene3D" id="2.40.50.1020">
    <property type="entry name" value="LytTr DNA-binding domain"/>
    <property type="match status" value="1"/>
</dbReference>
<dbReference type="EMBL" id="WAEL01000008">
    <property type="protein sequence ID" value="NID12632.1"/>
    <property type="molecule type" value="Genomic_DNA"/>
</dbReference>
<protein>
    <submittedName>
        <fullName evidence="2">LytTR family transcriptional regulator</fullName>
    </submittedName>
</protein>
<evidence type="ECO:0000259" key="1">
    <source>
        <dbReference type="PROSITE" id="PS50930"/>
    </source>
</evidence>
<accession>A0ABX0QP34</accession>
<proteinExistence type="predicted"/>
<dbReference type="PANTHER" id="PTHR37299">
    <property type="entry name" value="TRANSCRIPTIONAL REGULATOR-RELATED"/>
    <property type="match status" value="1"/>
</dbReference>
<dbReference type="RefSeq" id="WP_085412885.1">
    <property type="nucleotide sequence ID" value="NZ_WAEL01000008.1"/>
</dbReference>
<organism evidence="2 3">
    <name type="scientific">Fibrivirga algicola</name>
    <dbReference type="NCBI Taxonomy" id="2950420"/>
    <lineage>
        <taxon>Bacteria</taxon>
        <taxon>Pseudomonadati</taxon>
        <taxon>Bacteroidota</taxon>
        <taxon>Cytophagia</taxon>
        <taxon>Cytophagales</taxon>
        <taxon>Spirosomataceae</taxon>
        <taxon>Fibrivirga</taxon>
    </lineage>
</organism>
<reference evidence="2" key="1">
    <citation type="submission" date="2024-05" db="EMBL/GenBank/DDBJ databases">
        <authorList>
            <person name="Jung D.-H."/>
        </authorList>
    </citation>
    <scope>NUCLEOTIDE SEQUENCE</scope>
    <source>
        <strain evidence="2">JA-25</strain>
    </source>
</reference>
<feature type="domain" description="HTH LytTR-type" evidence="1">
    <location>
        <begin position="27"/>
        <end position="131"/>
    </location>
</feature>
<sequence length="143" mass="16609">MISFCHAPVTSLLPANKSVRAVVPTHLELPFRNRLLVLNFADIVWLEGAGNYTYIHTRDNKRYLSSKTLKRLEPDLMDSVFCRVHKSTIINLAYLAETNFSDTHPYLLLEGNQPIAISRRRLPLTRRQVKWYQRMTTARQNLA</sequence>
<evidence type="ECO:0000313" key="2">
    <source>
        <dbReference type="EMBL" id="NID12632.1"/>
    </source>
</evidence>
<dbReference type="PROSITE" id="PS50930">
    <property type="entry name" value="HTH_LYTTR"/>
    <property type="match status" value="1"/>
</dbReference>
<keyword evidence="3" id="KW-1185">Reference proteome</keyword>
<dbReference type="PANTHER" id="PTHR37299:SF1">
    <property type="entry name" value="STAGE 0 SPORULATION PROTEIN A HOMOLOG"/>
    <property type="match status" value="1"/>
</dbReference>
<evidence type="ECO:0000313" key="3">
    <source>
        <dbReference type="Proteomes" id="UP000606008"/>
    </source>
</evidence>
<name>A0ABX0QP34_9BACT</name>
<dbReference type="Pfam" id="PF04397">
    <property type="entry name" value="LytTR"/>
    <property type="match status" value="1"/>
</dbReference>
<dbReference type="InterPro" id="IPR007492">
    <property type="entry name" value="LytTR_DNA-bd_dom"/>
</dbReference>